<reference evidence="3" key="2">
    <citation type="submission" date="2015-01" db="EMBL/GenBank/DDBJ databases">
        <title>Evolutionary Origins and Diversification of the Mycorrhizal Mutualists.</title>
        <authorList>
            <consortium name="DOE Joint Genome Institute"/>
            <consortium name="Mycorrhizal Genomics Consortium"/>
            <person name="Kohler A."/>
            <person name="Kuo A."/>
            <person name="Nagy L.G."/>
            <person name="Floudas D."/>
            <person name="Copeland A."/>
            <person name="Barry K.W."/>
            <person name="Cichocki N."/>
            <person name="Veneault-Fourrey C."/>
            <person name="LaButti K."/>
            <person name="Lindquist E.A."/>
            <person name="Lipzen A."/>
            <person name="Lundell T."/>
            <person name="Morin E."/>
            <person name="Murat C."/>
            <person name="Riley R."/>
            <person name="Ohm R."/>
            <person name="Sun H."/>
            <person name="Tunlid A."/>
            <person name="Henrissat B."/>
            <person name="Grigoriev I.V."/>
            <person name="Hibbett D.S."/>
            <person name="Martin F."/>
        </authorList>
    </citation>
    <scope>NUCLEOTIDE SEQUENCE [LARGE SCALE GENOMIC DNA]</scope>
    <source>
        <strain evidence="3">ATCC 200175</strain>
    </source>
</reference>
<dbReference type="EMBL" id="KN819359">
    <property type="protein sequence ID" value="KIJ12766.1"/>
    <property type="molecule type" value="Genomic_DNA"/>
</dbReference>
<dbReference type="AlphaFoldDB" id="A0A0C9TZQ9"/>
<dbReference type="InterPro" id="IPR012337">
    <property type="entry name" value="RNaseH-like_sf"/>
</dbReference>
<protein>
    <recommendedName>
        <fullName evidence="1">HAT C-terminal dimerisation domain-containing protein</fullName>
    </recommendedName>
</protein>
<dbReference type="HOGENOM" id="CLU_009123_17_1_1"/>
<feature type="non-terminal residue" evidence="2">
    <location>
        <position position="1"/>
    </location>
</feature>
<organism evidence="2 3">
    <name type="scientific">Paxillus involutus ATCC 200175</name>
    <dbReference type="NCBI Taxonomy" id="664439"/>
    <lineage>
        <taxon>Eukaryota</taxon>
        <taxon>Fungi</taxon>
        <taxon>Dikarya</taxon>
        <taxon>Basidiomycota</taxon>
        <taxon>Agaricomycotina</taxon>
        <taxon>Agaricomycetes</taxon>
        <taxon>Agaricomycetidae</taxon>
        <taxon>Boletales</taxon>
        <taxon>Paxilineae</taxon>
        <taxon>Paxillaceae</taxon>
        <taxon>Paxillus</taxon>
    </lineage>
</organism>
<accession>A0A0C9TZQ9</accession>
<evidence type="ECO:0000313" key="3">
    <source>
        <dbReference type="Proteomes" id="UP000053647"/>
    </source>
</evidence>
<dbReference type="SUPFAM" id="SSF53098">
    <property type="entry name" value="Ribonuclease H-like"/>
    <property type="match status" value="1"/>
</dbReference>
<sequence length="78" mass="8731">HQTQFPVLSQIARDILAIPSVSVSIKQLFSSTKHTLSNSRSSMTTITASKTVVTKEWLRKGLSEDINYLSNISIHHNH</sequence>
<dbReference type="Proteomes" id="UP000053647">
    <property type="component" value="Unassembled WGS sequence"/>
</dbReference>
<gene>
    <name evidence="2" type="ORF">PAXINDRAFT_82301</name>
</gene>
<reference evidence="2 3" key="1">
    <citation type="submission" date="2014-06" db="EMBL/GenBank/DDBJ databases">
        <authorList>
            <consortium name="DOE Joint Genome Institute"/>
            <person name="Kuo A."/>
            <person name="Kohler A."/>
            <person name="Nagy L.G."/>
            <person name="Floudas D."/>
            <person name="Copeland A."/>
            <person name="Barry K.W."/>
            <person name="Cichocki N."/>
            <person name="Veneault-Fourrey C."/>
            <person name="LaButti K."/>
            <person name="Lindquist E.A."/>
            <person name="Lipzen A."/>
            <person name="Lundell T."/>
            <person name="Morin E."/>
            <person name="Murat C."/>
            <person name="Sun H."/>
            <person name="Tunlid A."/>
            <person name="Henrissat B."/>
            <person name="Grigoriev I.V."/>
            <person name="Hibbett D.S."/>
            <person name="Martin F."/>
            <person name="Nordberg H.P."/>
            <person name="Cantor M.N."/>
            <person name="Hua S.X."/>
        </authorList>
    </citation>
    <scope>NUCLEOTIDE SEQUENCE [LARGE SCALE GENOMIC DNA]</scope>
    <source>
        <strain evidence="2 3">ATCC 200175</strain>
    </source>
</reference>
<keyword evidence="3" id="KW-1185">Reference proteome</keyword>
<name>A0A0C9TZQ9_PAXIN</name>
<evidence type="ECO:0000313" key="2">
    <source>
        <dbReference type="EMBL" id="KIJ12766.1"/>
    </source>
</evidence>
<dbReference type="PANTHER" id="PTHR23272">
    <property type="entry name" value="BED FINGER-RELATED"/>
    <property type="match status" value="1"/>
</dbReference>
<feature type="domain" description="HAT C-terminal dimerisation" evidence="1">
    <location>
        <begin position="1"/>
        <end position="58"/>
    </location>
</feature>
<evidence type="ECO:0000259" key="1">
    <source>
        <dbReference type="Pfam" id="PF05699"/>
    </source>
</evidence>
<dbReference type="InterPro" id="IPR008906">
    <property type="entry name" value="HATC_C_dom"/>
</dbReference>
<dbReference type="Pfam" id="PF05699">
    <property type="entry name" value="Dimer_Tnp_hAT"/>
    <property type="match status" value="1"/>
</dbReference>
<dbReference type="GO" id="GO:0046983">
    <property type="term" value="F:protein dimerization activity"/>
    <property type="evidence" value="ECO:0007669"/>
    <property type="project" value="InterPro"/>
</dbReference>
<dbReference type="PANTHER" id="PTHR23272:SF161">
    <property type="entry name" value="ZINC FINGER BED DOMAIN-CONTAINING PROTEIN RICESLEEPER 1-LIKE"/>
    <property type="match status" value="1"/>
</dbReference>
<proteinExistence type="predicted"/>
<dbReference type="OrthoDB" id="1900998at2759"/>